<dbReference type="PROSITE" id="PS01009">
    <property type="entry name" value="CRISP_1"/>
    <property type="match status" value="1"/>
</dbReference>
<dbReference type="InterPro" id="IPR035940">
    <property type="entry name" value="CAP_sf"/>
</dbReference>
<dbReference type="KEGG" id="ngr:NAEGRDRAFT_69796"/>
<proteinExistence type="predicted"/>
<sequence>MLTRIYGQTLNAFQASEKQSLVDKHNNVRLNVNPSSSNMETLVWDEALAQVAANYVDKCIWAHNAERTNDYGQGYVGENMYVGFSDMVSGSVKGWADESQFFDYTTNTCQSGKVCGHYTQLVWATTKKVGCAKKTCSTFTNLESNFNGGTIVNNSTNTNNSTNVNNGTVSNNSTSTNSLNAFTSAEKIALLDAQNTIRLSKTLNPPAASMGGLVWDDELEKVAASYVDKCLFEHSDNYRKGSVGENLYIGFSDIVPGSVKSWADESQYFTYPTSCQSGHVCGQYTQLIWENTKKVGCARKKCATVPGFSQFSNGTIVVCNYFPVGNFNNENPYVKSLVIAGRNSTKTVNSAPSSFSDQVLNIILISISTIIMLTL</sequence>
<dbReference type="PRINTS" id="PR00837">
    <property type="entry name" value="V5TPXLIKE"/>
</dbReference>
<evidence type="ECO:0000313" key="2">
    <source>
        <dbReference type="EMBL" id="EFC42395.1"/>
    </source>
</evidence>
<feature type="domain" description="SCP" evidence="1">
    <location>
        <begin position="16"/>
        <end position="160"/>
    </location>
</feature>
<dbReference type="InterPro" id="IPR014044">
    <property type="entry name" value="CAP_dom"/>
</dbReference>
<organism evidence="3">
    <name type="scientific">Naegleria gruberi</name>
    <name type="common">Amoeba</name>
    <dbReference type="NCBI Taxonomy" id="5762"/>
    <lineage>
        <taxon>Eukaryota</taxon>
        <taxon>Discoba</taxon>
        <taxon>Heterolobosea</taxon>
        <taxon>Tetramitia</taxon>
        <taxon>Eutetramitia</taxon>
        <taxon>Vahlkampfiidae</taxon>
        <taxon>Naegleria</taxon>
    </lineage>
</organism>
<evidence type="ECO:0000259" key="1">
    <source>
        <dbReference type="SMART" id="SM00198"/>
    </source>
</evidence>
<dbReference type="EMBL" id="GG738880">
    <property type="protein sequence ID" value="EFC42395.1"/>
    <property type="molecule type" value="Genomic_DNA"/>
</dbReference>
<dbReference type="VEuPathDB" id="AmoebaDB:NAEGRDRAFT_69796"/>
<dbReference type="PROSITE" id="PS01010">
    <property type="entry name" value="CRISP_2"/>
    <property type="match status" value="1"/>
</dbReference>
<dbReference type="Proteomes" id="UP000006671">
    <property type="component" value="Unassembled WGS sequence"/>
</dbReference>
<dbReference type="Gene3D" id="3.40.33.10">
    <property type="entry name" value="CAP"/>
    <property type="match status" value="2"/>
</dbReference>
<dbReference type="InterPro" id="IPR001283">
    <property type="entry name" value="CRISP-related"/>
</dbReference>
<accession>D2VLJ0</accession>
<dbReference type="AlphaFoldDB" id="D2VLJ0"/>
<keyword evidence="3" id="KW-1185">Reference proteome</keyword>
<dbReference type="SMART" id="SM00198">
    <property type="entry name" value="SCP"/>
    <property type="match status" value="2"/>
</dbReference>
<evidence type="ECO:0000313" key="3">
    <source>
        <dbReference type="Proteomes" id="UP000006671"/>
    </source>
</evidence>
<dbReference type="GO" id="GO:0005576">
    <property type="term" value="C:extracellular region"/>
    <property type="evidence" value="ECO:0007669"/>
    <property type="project" value="InterPro"/>
</dbReference>
<dbReference type="eggNOG" id="KOG3017">
    <property type="taxonomic scope" value="Eukaryota"/>
</dbReference>
<feature type="domain" description="SCP" evidence="1">
    <location>
        <begin position="185"/>
        <end position="329"/>
    </location>
</feature>
<dbReference type="PANTHER" id="PTHR10334">
    <property type="entry name" value="CYSTEINE-RICH SECRETORY PROTEIN-RELATED"/>
    <property type="match status" value="1"/>
</dbReference>
<dbReference type="InterPro" id="IPR018244">
    <property type="entry name" value="Allrgn_V5/Tpx1_CS"/>
</dbReference>
<dbReference type="InParanoid" id="D2VLJ0"/>
<dbReference type="SUPFAM" id="SSF55797">
    <property type="entry name" value="PR-1-like"/>
    <property type="match status" value="2"/>
</dbReference>
<dbReference type="GeneID" id="8851958"/>
<protein>
    <submittedName>
        <fullName evidence="2">Predicted protein</fullName>
    </submittedName>
</protein>
<dbReference type="Pfam" id="PF00188">
    <property type="entry name" value="CAP"/>
    <property type="match status" value="2"/>
</dbReference>
<gene>
    <name evidence="2" type="ORF">NAEGRDRAFT_69796</name>
</gene>
<dbReference type="RefSeq" id="XP_002675139.1">
    <property type="nucleotide sequence ID" value="XM_002675093.1"/>
</dbReference>
<reference evidence="2 3" key="1">
    <citation type="journal article" date="2010" name="Cell">
        <title>The genome of Naegleria gruberi illuminates early eukaryotic versatility.</title>
        <authorList>
            <person name="Fritz-Laylin L.K."/>
            <person name="Prochnik S.E."/>
            <person name="Ginger M.L."/>
            <person name="Dacks J.B."/>
            <person name="Carpenter M.L."/>
            <person name="Field M.C."/>
            <person name="Kuo A."/>
            <person name="Paredez A."/>
            <person name="Chapman J."/>
            <person name="Pham J."/>
            <person name="Shu S."/>
            <person name="Neupane R."/>
            <person name="Cipriano M."/>
            <person name="Mancuso J."/>
            <person name="Tu H."/>
            <person name="Salamov A."/>
            <person name="Lindquist E."/>
            <person name="Shapiro H."/>
            <person name="Lucas S."/>
            <person name="Grigoriev I.V."/>
            <person name="Cande W.Z."/>
            <person name="Fulton C."/>
            <person name="Rokhsar D.S."/>
            <person name="Dawson S.C."/>
        </authorList>
    </citation>
    <scope>NUCLEOTIDE SEQUENCE [LARGE SCALE GENOMIC DNA]</scope>
    <source>
        <strain evidence="2 3">NEG-M</strain>
    </source>
</reference>
<dbReference type="OrthoDB" id="337038at2759"/>
<name>D2VLJ0_NAEGR</name>